<keyword evidence="8 10" id="KW-1133">Transmembrane helix</keyword>
<dbReference type="PANTHER" id="PTHR13145:SF0">
    <property type="entry name" value="E3 UBIQUITIN-PROTEIN LIGASE MARCHF6"/>
    <property type="match status" value="1"/>
</dbReference>
<keyword evidence="5" id="KW-0808">Transferase</keyword>
<dbReference type="AlphaFoldDB" id="W9SE11"/>
<keyword evidence="7" id="KW-0833">Ubl conjugation pathway</keyword>
<sequence>MAVPLLLGRALFQAAADFLDGFKCDDFCSFIVGSCVIRAVVIYTKYGLEHAQTRGVGSLLSQIRQYCMTAFKIFALLSLGIFVIPTVVGLLLDLVLVVPIPLHLDEVSIFTVFQCWVLGWLFFITLVGLIIVDNVHSLDGRCLLQLQRVLNDGLSHRHALSVLKEFLIVLSTAYMLAKPVLTTLGYPFPVNSAIHRVGWPGYFALSIMWFCAKILHACVTYLHRKIRDDRYCLGQRLQDYGQDVRCGQNEEGTALELQN</sequence>
<keyword evidence="6 10" id="KW-0812">Transmembrane</keyword>
<evidence type="ECO:0000256" key="7">
    <source>
        <dbReference type="ARBA" id="ARBA00022786"/>
    </source>
</evidence>
<evidence type="ECO:0000256" key="2">
    <source>
        <dbReference type="ARBA" id="ARBA00004141"/>
    </source>
</evidence>
<reference evidence="14" key="1">
    <citation type="submission" date="2013-01" db="EMBL/GenBank/DDBJ databases">
        <title>Draft Genome Sequence of a Mulberry Tree, Morus notabilis C.K. Schneid.</title>
        <authorList>
            <person name="He N."/>
            <person name="Zhao S."/>
        </authorList>
    </citation>
    <scope>NUCLEOTIDE SEQUENCE</scope>
</reference>
<evidence type="ECO:0000256" key="9">
    <source>
        <dbReference type="ARBA" id="ARBA00023136"/>
    </source>
</evidence>
<protein>
    <recommendedName>
        <fullName evidence="4">RING-type E3 ubiquitin transferase</fullName>
        <ecNumber evidence="4">2.3.2.27</ecNumber>
    </recommendedName>
</protein>
<dbReference type="EMBL" id="KE346033">
    <property type="protein sequence ID" value="EXC24729.1"/>
    <property type="molecule type" value="Genomic_DNA"/>
</dbReference>
<accession>W9SE11</accession>
<evidence type="ECO:0000256" key="1">
    <source>
        <dbReference type="ARBA" id="ARBA00000900"/>
    </source>
</evidence>
<dbReference type="GO" id="GO:0036503">
    <property type="term" value="P:ERAD pathway"/>
    <property type="evidence" value="ECO:0007669"/>
    <property type="project" value="TreeGrafter"/>
</dbReference>
<feature type="transmembrane region" description="Helical" evidence="10">
    <location>
        <begin position="200"/>
        <end position="222"/>
    </location>
</feature>
<feature type="chain" id="PRO_5004929092" description="RING-type E3 ubiquitin transferase" evidence="11">
    <location>
        <begin position="17"/>
        <end position="259"/>
    </location>
</feature>
<comment type="catalytic activity">
    <reaction evidence="1">
        <text>S-ubiquitinyl-[E2 ubiquitin-conjugating enzyme]-L-cysteine + [acceptor protein]-L-lysine = [E2 ubiquitin-conjugating enzyme]-L-cysteine + N(6)-ubiquitinyl-[acceptor protein]-L-lysine.</text>
        <dbReference type="EC" id="2.3.2.27"/>
    </reaction>
</comment>
<feature type="transmembrane region" description="Helical" evidence="10">
    <location>
        <begin position="166"/>
        <end position="188"/>
    </location>
</feature>
<dbReference type="InterPro" id="IPR056521">
    <property type="entry name" value="MARCHF6-like_C"/>
</dbReference>
<evidence type="ECO:0000256" key="4">
    <source>
        <dbReference type="ARBA" id="ARBA00012483"/>
    </source>
</evidence>
<feature type="transmembrane region" description="Helical" evidence="10">
    <location>
        <begin position="109"/>
        <end position="132"/>
    </location>
</feature>
<gene>
    <name evidence="13" type="ORF">L484_005778</name>
</gene>
<evidence type="ECO:0000256" key="10">
    <source>
        <dbReference type="SAM" id="Phobius"/>
    </source>
</evidence>
<dbReference type="OrthoDB" id="1108038at2759"/>
<evidence type="ECO:0000256" key="8">
    <source>
        <dbReference type="ARBA" id="ARBA00022989"/>
    </source>
</evidence>
<dbReference type="EC" id="2.3.2.27" evidence="4"/>
<evidence type="ECO:0000256" key="5">
    <source>
        <dbReference type="ARBA" id="ARBA00022679"/>
    </source>
</evidence>
<comment type="pathway">
    <text evidence="3">Protein modification; protein ubiquitination.</text>
</comment>
<feature type="transmembrane region" description="Helical" evidence="10">
    <location>
        <begin position="73"/>
        <end position="97"/>
    </location>
</feature>
<evidence type="ECO:0000256" key="6">
    <source>
        <dbReference type="ARBA" id="ARBA00022692"/>
    </source>
</evidence>
<dbReference type="Pfam" id="PF23113">
    <property type="entry name" value="MARCHF6_C"/>
    <property type="match status" value="1"/>
</dbReference>
<feature type="signal peptide" evidence="11">
    <location>
        <begin position="1"/>
        <end position="16"/>
    </location>
</feature>
<evidence type="ECO:0000313" key="13">
    <source>
        <dbReference type="EMBL" id="EXC24729.1"/>
    </source>
</evidence>
<dbReference type="eggNOG" id="KOG1609">
    <property type="taxonomic scope" value="Eukaryota"/>
</dbReference>
<evidence type="ECO:0000256" key="11">
    <source>
        <dbReference type="SAM" id="SignalP"/>
    </source>
</evidence>
<dbReference type="Proteomes" id="UP000030645">
    <property type="component" value="Unassembled WGS sequence"/>
</dbReference>
<comment type="subcellular location">
    <subcellularLocation>
        <location evidence="2">Membrane</location>
        <topology evidence="2">Multi-pass membrane protein</topology>
    </subcellularLocation>
</comment>
<keyword evidence="9 10" id="KW-0472">Membrane</keyword>
<organism evidence="13 14">
    <name type="scientific">Morus notabilis</name>
    <dbReference type="NCBI Taxonomy" id="981085"/>
    <lineage>
        <taxon>Eukaryota</taxon>
        <taxon>Viridiplantae</taxon>
        <taxon>Streptophyta</taxon>
        <taxon>Embryophyta</taxon>
        <taxon>Tracheophyta</taxon>
        <taxon>Spermatophyta</taxon>
        <taxon>Magnoliopsida</taxon>
        <taxon>eudicotyledons</taxon>
        <taxon>Gunneridae</taxon>
        <taxon>Pentapetalae</taxon>
        <taxon>rosids</taxon>
        <taxon>fabids</taxon>
        <taxon>Rosales</taxon>
        <taxon>Moraceae</taxon>
        <taxon>Moreae</taxon>
        <taxon>Morus</taxon>
    </lineage>
</organism>
<dbReference type="KEGG" id="mnt:21389233"/>
<dbReference type="GO" id="GO:0061630">
    <property type="term" value="F:ubiquitin protein ligase activity"/>
    <property type="evidence" value="ECO:0007669"/>
    <property type="project" value="UniProtKB-EC"/>
</dbReference>
<evidence type="ECO:0000313" key="14">
    <source>
        <dbReference type="Proteomes" id="UP000030645"/>
    </source>
</evidence>
<keyword evidence="11" id="KW-0732">Signal</keyword>
<dbReference type="GO" id="GO:0005789">
    <property type="term" value="C:endoplasmic reticulum membrane"/>
    <property type="evidence" value="ECO:0007669"/>
    <property type="project" value="TreeGrafter"/>
</dbReference>
<evidence type="ECO:0000256" key="3">
    <source>
        <dbReference type="ARBA" id="ARBA00004906"/>
    </source>
</evidence>
<dbReference type="PANTHER" id="PTHR13145">
    <property type="entry name" value="SSM4 PROTEIN"/>
    <property type="match status" value="1"/>
</dbReference>
<proteinExistence type="predicted"/>
<name>W9SE11_9ROSA</name>
<keyword evidence="14" id="KW-1185">Reference proteome</keyword>
<feature type="domain" description="E3 ubiquitin-protein ligase MARCHF6-like C-terminal" evidence="12">
    <location>
        <begin position="58"/>
        <end position="227"/>
    </location>
</feature>
<evidence type="ECO:0000259" key="12">
    <source>
        <dbReference type="Pfam" id="PF23113"/>
    </source>
</evidence>